<dbReference type="PANTHER" id="PTHR11085">
    <property type="entry name" value="NAD-DEPENDENT PROTEIN DEACYLASE SIRTUIN-5, MITOCHONDRIAL-RELATED"/>
    <property type="match status" value="1"/>
</dbReference>
<dbReference type="Pfam" id="PF02146">
    <property type="entry name" value="SIR2"/>
    <property type="match status" value="1"/>
</dbReference>
<dbReference type="NCBIfam" id="NF001752">
    <property type="entry name" value="PRK00481.1-1"/>
    <property type="match status" value="1"/>
</dbReference>
<gene>
    <name evidence="4" type="primary">cobB</name>
    <name evidence="7" type="ordered locus">COPRO5265_0562</name>
</gene>
<feature type="binding site" evidence="4 5">
    <location>
        <position position="127"/>
    </location>
    <ligand>
        <name>Zn(2+)</name>
        <dbReference type="ChEBI" id="CHEBI:29105"/>
    </ligand>
</feature>
<dbReference type="InterPro" id="IPR026590">
    <property type="entry name" value="Ssirtuin_cat_dom"/>
</dbReference>
<feature type="binding site" evidence="4 5">
    <location>
        <position position="153"/>
    </location>
    <ligand>
        <name>Zn(2+)</name>
        <dbReference type="ChEBI" id="CHEBI:29105"/>
    </ligand>
</feature>
<feature type="binding site" evidence="4">
    <location>
        <position position="191"/>
    </location>
    <ligand>
        <name>NAD(+)</name>
        <dbReference type="ChEBI" id="CHEBI:57540"/>
    </ligand>
</feature>
<keyword evidence="1 4" id="KW-0963">Cytoplasm</keyword>
<dbReference type="STRING" id="309798.COPRO5265_0562"/>
<evidence type="ECO:0000259" key="6">
    <source>
        <dbReference type="PROSITE" id="PS50305"/>
    </source>
</evidence>
<dbReference type="HAMAP" id="MF_01968">
    <property type="entry name" value="Sirtuin_ClassU"/>
    <property type="match status" value="1"/>
</dbReference>
<keyword evidence="7" id="KW-0378">Hydrolase</keyword>
<feature type="binding site" evidence="4">
    <location>
        <position position="35"/>
    </location>
    <ligand>
        <name>NAD(+)</name>
        <dbReference type="ChEBI" id="CHEBI:57540"/>
    </ligand>
</feature>
<keyword evidence="2 4" id="KW-0808">Transferase</keyword>
<dbReference type="PANTHER" id="PTHR11085:SF10">
    <property type="entry name" value="NAD-DEPENDENT PROTEIN DEACYLASE SIRTUIN-5, MITOCHONDRIAL-RELATED"/>
    <property type="match status" value="1"/>
</dbReference>
<dbReference type="HOGENOM" id="CLU_023643_3_0_9"/>
<feature type="binding site" evidence="4">
    <location>
        <position position="103"/>
    </location>
    <ligand>
        <name>nicotinamide</name>
        <dbReference type="ChEBI" id="CHEBI:17154"/>
    </ligand>
</feature>
<dbReference type="EMBL" id="CP001145">
    <property type="protein sequence ID" value="ACI17229.1"/>
    <property type="molecule type" value="Genomic_DNA"/>
</dbReference>
<feature type="binding site" evidence="4">
    <location>
        <position position="190"/>
    </location>
    <ligand>
        <name>NAD(+)</name>
        <dbReference type="ChEBI" id="CHEBI:57540"/>
    </ligand>
</feature>
<sequence>MLSDYEAVAKLLKNSGHAVVLTGAGISTESGIPDYRGPQGLWRKYDPIKYVSRSTFETDPKTFWEFNLPMWMQYKAAKPNKAHFLVAELERLGFIKAVITQNIDGLHKRAGSKNVYEVHGNLETVTCLRCHKEYPLEEAWKQFNDCNIPQCSCGGLLRPNVVLFEDPMPDTFFQAVREVESSDLMIVMGSSLEVYPVAQLPAMVSKLVVVNLLPTPYDDRADYVFHESTGEFSEKLASVLGIKLS</sequence>
<comment type="subcellular location">
    <subcellularLocation>
        <location evidence="4">Cytoplasm</location>
    </subcellularLocation>
</comment>
<comment type="similarity">
    <text evidence="4">Belongs to the sirtuin family. Class U subfamily.</text>
</comment>
<dbReference type="NCBIfam" id="NF001753">
    <property type="entry name" value="PRK00481.1-3"/>
    <property type="match status" value="1"/>
</dbReference>
<feature type="binding site" evidence="4">
    <location>
        <position position="35"/>
    </location>
    <ligand>
        <name>nicotinamide</name>
        <dbReference type="ChEBI" id="CHEBI:17154"/>
    </ligand>
</feature>
<reference evidence="8" key="1">
    <citation type="submission" date="2008-08" db="EMBL/GenBank/DDBJ databases">
        <title>The complete genome sequence of Coprothermobacter proteolyticus strain ATCC 5245 / DSM 5265 / BT.</title>
        <authorList>
            <person name="Dodson R.J."/>
            <person name="Durkin A.S."/>
            <person name="Wu M."/>
            <person name="Eisen J."/>
            <person name="Sutton G."/>
        </authorList>
    </citation>
    <scope>NUCLEOTIDE SEQUENCE [LARGE SCALE GENOMIC DNA]</scope>
    <source>
        <strain evidence="8">ATCC 35245 / DSM 5265 / OCM 4 / BT</strain>
    </source>
</reference>
<dbReference type="GO" id="GO:0070403">
    <property type="term" value="F:NAD+ binding"/>
    <property type="evidence" value="ECO:0007669"/>
    <property type="project" value="UniProtKB-UniRule"/>
</dbReference>
<dbReference type="Proteomes" id="UP000001732">
    <property type="component" value="Chromosome"/>
</dbReference>
<keyword evidence="8" id="KW-1185">Reference proteome</keyword>
<dbReference type="InterPro" id="IPR028628">
    <property type="entry name" value="Sirtuin_class_U"/>
</dbReference>
<reference evidence="7 8" key="2">
    <citation type="journal article" date="2014" name="Genome Announc.">
        <title>Complete Genome Sequence of Coprothermobacter proteolyticus DSM 5265.</title>
        <authorList>
            <person name="Alexiev A."/>
            <person name="Coil D.A."/>
            <person name="Badger J.H."/>
            <person name="Enticknap J."/>
            <person name="Ward N."/>
            <person name="Robb F.T."/>
            <person name="Eisen J.A."/>
        </authorList>
    </citation>
    <scope>NUCLEOTIDE SEQUENCE [LARGE SCALE GENOMIC DNA]</scope>
    <source>
        <strain evidence="8">ATCC 35245 / DSM 5265 / OCM 4 / BT</strain>
    </source>
</reference>
<keyword evidence="4 5" id="KW-0862">Zinc</keyword>
<dbReference type="OrthoDB" id="9800582at2"/>
<protein>
    <recommendedName>
        <fullName evidence="4">NAD-dependent protein deacetylase</fullName>
        <ecNumber evidence="4">2.3.1.286</ecNumber>
    </recommendedName>
    <alternativeName>
        <fullName evidence="4">Regulatory protein SIR2 homolog</fullName>
    </alternativeName>
</protein>
<dbReference type="PROSITE" id="PS50305">
    <property type="entry name" value="SIRTUIN"/>
    <property type="match status" value="1"/>
</dbReference>
<keyword evidence="4 5" id="KW-0479">Metal-binding</keyword>
<dbReference type="SUPFAM" id="SSF52467">
    <property type="entry name" value="DHS-like NAD/FAD-binding domain"/>
    <property type="match status" value="1"/>
</dbReference>
<feature type="binding site" evidence="4">
    <location>
        <position position="36"/>
    </location>
    <ligand>
        <name>NAD(+)</name>
        <dbReference type="ChEBI" id="CHEBI:57540"/>
    </ligand>
</feature>
<evidence type="ECO:0000256" key="3">
    <source>
        <dbReference type="ARBA" id="ARBA00023027"/>
    </source>
</evidence>
<comment type="caution">
    <text evidence="4">Lacks conserved residue(s) required for the propagation of feature annotation.</text>
</comment>
<dbReference type="InterPro" id="IPR003000">
    <property type="entry name" value="Sirtuin"/>
</dbReference>
<evidence type="ECO:0000256" key="4">
    <source>
        <dbReference type="HAMAP-Rule" id="MF_01968"/>
    </source>
</evidence>
<feature type="binding site" evidence="4">
    <location>
        <position position="103"/>
    </location>
    <ligand>
        <name>NAD(+)</name>
        <dbReference type="ChEBI" id="CHEBI:57540"/>
    </ligand>
</feature>
<feature type="binding site" evidence="4">
    <location>
        <position position="211"/>
    </location>
    <ligand>
        <name>NAD(+)</name>
        <dbReference type="ChEBI" id="CHEBI:57540"/>
    </ligand>
</feature>
<dbReference type="GO" id="GO:0008270">
    <property type="term" value="F:zinc ion binding"/>
    <property type="evidence" value="ECO:0007669"/>
    <property type="project" value="UniProtKB-UniRule"/>
</dbReference>
<organism evidence="7 8">
    <name type="scientific">Coprothermobacter proteolyticus (strain ATCC 35245 / DSM 5265 / OCM 4 / BT)</name>
    <dbReference type="NCBI Taxonomy" id="309798"/>
    <lineage>
        <taxon>Bacteria</taxon>
        <taxon>Pseudomonadati</taxon>
        <taxon>Coprothermobacterota</taxon>
        <taxon>Coprothermobacteria</taxon>
        <taxon>Coprothermobacterales</taxon>
        <taxon>Coprothermobacteraceae</taxon>
        <taxon>Coprothermobacter</taxon>
    </lineage>
</organism>
<comment type="catalytic activity">
    <reaction evidence="4">
        <text>N(6)-acetyl-L-lysyl-[protein] + NAD(+) + H2O = 2''-O-acetyl-ADP-D-ribose + nicotinamide + L-lysyl-[protein]</text>
        <dbReference type="Rhea" id="RHEA:43636"/>
        <dbReference type="Rhea" id="RHEA-COMP:9752"/>
        <dbReference type="Rhea" id="RHEA-COMP:10731"/>
        <dbReference type="ChEBI" id="CHEBI:15377"/>
        <dbReference type="ChEBI" id="CHEBI:17154"/>
        <dbReference type="ChEBI" id="CHEBI:29969"/>
        <dbReference type="ChEBI" id="CHEBI:57540"/>
        <dbReference type="ChEBI" id="CHEBI:61930"/>
        <dbReference type="ChEBI" id="CHEBI:83767"/>
        <dbReference type="EC" id="2.3.1.286"/>
    </reaction>
</comment>
<dbReference type="GO" id="GO:0016787">
    <property type="term" value="F:hydrolase activity"/>
    <property type="evidence" value="ECO:0007669"/>
    <property type="project" value="UniProtKB-KW"/>
</dbReference>
<dbReference type="eggNOG" id="COG0846">
    <property type="taxonomic scope" value="Bacteria"/>
</dbReference>
<keyword evidence="3 4" id="KW-0520">NAD</keyword>
<dbReference type="InterPro" id="IPR026591">
    <property type="entry name" value="Sirtuin_cat_small_dom_sf"/>
</dbReference>
<feature type="domain" description="Deacetylase sirtuin-type" evidence="6">
    <location>
        <begin position="1"/>
        <end position="243"/>
    </location>
</feature>
<feature type="binding site" evidence="4">
    <location>
        <position position="101"/>
    </location>
    <ligand>
        <name>NAD(+)</name>
        <dbReference type="ChEBI" id="CHEBI:57540"/>
    </ligand>
</feature>
<feature type="binding site" evidence="4">
    <location>
        <position position="119"/>
    </location>
    <ligand>
        <name>NAD(+)</name>
        <dbReference type="ChEBI" id="CHEBI:57540"/>
    </ligand>
</feature>
<dbReference type="InterPro" id="IPR029035">
    <property type="entry name" value="DHS-like_NAD/FAD-binding_dom"/>
</dbReference>
<comment type="function">
    <text evidence="4">NAD-dependent protein deacetylase which modulates the activities of several enzymes which are inactive in their acetylated form.</text>
</comment>
<name>B5Y820_COPPD</name>
<feature type="binding site" evidence="4 5">
    <location>
        <position position="130"/>
    </location>
    <ligand>
        <name>Zn(2+)</name>
        <dbReference type="ChEBI" id="CHEBI:29105"/>
    </ligand>
</feature>
<feature type="binding site" evidence="4">
    <location>
        <position position="104"/>
    </location>
    <ligand>
        <name>nicotinamide</name>
        <dbReference type="ChEBI" id="CHEBI:17154"/>
    </ligand>
</feature>
<dbReference type="EC" id="2.3.1.286" evidence="4"/>
<dbReference type="AlphaFoldDB" id="B5Y820"/>
<feature type="binding site" evidence="4">
    <location>
        <position position="212"/>
    </location>
    <ligand>
        <name>NAD(+)</name>
        <dbReference type="ChEBI" id="CHEBI:57540"/>
    </ligand>
</feature>
<feature type="active site" description="Proton acceptor" evidence="4 5">
    <location>
        <position position="119"/>
    </location>
</feature>
<proteinExistence type="inferred from homology"/>
<evidence type="ECO:0000313" key="8">
    <source>
        <dbReference type="Proteomes" id="UP000001732"/>
    </source>
</evidence>
<dbReference type="RefSeq" id="WP_012543881.1">
    <property type="nucleotide sequence ID" value="NC_011295.1"/>
</dbReference>
<dbReference type="GO" id="GO:0005737">
    <property type="term" value="C:cytoplasm"/>
    <property type="evidence" value="ECO:0007669"/>
    <property type="project" value="UniProtKB-SubCell"/>
</dbReference>
<evidence type="ECO:0000313" key="7">
    <source>
        <dbReference type="EMBL" id="ACI17229.1"/>
    </source>
</evidence>
<dbReference type="KEGG" id="cpo:COPRO5265_0562"/>
<evidence type="ECO:0000256" key="2">
    <source>
        <dbReference type="ARBA" id="ARBA00022679"/>
    </source>
</evidence>
<dbReference type="GO" id="GO:0017136">
    <property type="term" value="F:histone deacetylase activity, NAD-dependent"/>
    <property type="evidence" value="ECO:0007669"/>
    <property type="project" value="TreeGrafter"/>
</dbReference>
<feature type="binding site" evidence="4">
    <location>
        <position position="104"/>
    </location>
    <ligand>
        <name>NAD(+)</name>
        <dbReference type="ChEBI" id="CHEBI:57540"/>
    </ligand>
</feature>
<accession>B5Y820</accession>
<comment type="cofactor">
    <cofactor evidence="4">
        <name>Zn(2+)</name>
        <dbReference type="ChEBI" id="CHEBI:29105"/>
    </cofactor>
    <text evidence="4">Binds 1 zinc ion per subunit.</text>
</comment>
<evidence type="ECO:0000256" key="5">
    <source>
        <dbReference type="PROSITE-ProRule" id="PRU00236"/>
    </source>
</evidence>
<dbReference type="Gene3D" id="3.30.1600.10">
    <property type="entry name" value="SIR2/SIRT2 'Small Domain"/>
    <property type="match status" value="1"/>
</dbReference>
<dbReference type="InterPro" id="IPR050134">
    <property type="entry name" value="NAD-dep_sirtuin_deacylases"/>
</dbReference>
<evidence type="ECO:0000256" key="1">
    <source>
        <dbReference type="ARBA" id="ARBA00022490"/>
    </source>
</evidence>
<dbReference type="Gene3D" id="3.40.50.1220">
    <property type="entry name" value="TPP-binding domain"/>
    <property type="match status" value="1"/>
</dbReference>
<feature type="binding site" evidence="4 5">
    <location>
        <position position="151"/>
    </location>
    <ligand>
        <name>Zn(2+)</name>
        <dbReference type="ChEBI" id="CHEBI:29105"/>
    </ligand>
</feature>
<feature type="binding site" evidence="4">
    <location>
        <position position="24"/>
    </location>
    <ligand>
        <name>NAD(+)</name>
        <dbReference type="ChEBI" id="CHEBI:57540"/>
    </ligand>
</feature>
<feature type="binding site" evidence="4">
    <location>
        <position position="28"/>
    </location>
    <ligand>
        <name>NAD(+)</name>
        <dbReference type="ChEBI" id="CHEBI:57540"/>
    </ligand>
</feature>